<dbReference type="AlphaFoldDB" id="A0A976ME82"/>
<organism evidence="2 3">
    <name type="scientific">Theileria orientalis</name>
    <dbReference type="NCBI Taxonomy" id="68886"/>
    <lineage>
        <taxon>Eukaryota</taxon>
        <taxon>Sar</taxon>
        <taxon>Alveolata</taxon>
        <taxon>Apicomplexa</taxon>
        <taxon>Aconoidasida</taxon>
        <taxon>Piroplasmida</taxon>
        <taxon>Theileriidae</taxon>
        <taxon>Theileria</taxon>
    </lineage>
</organism>
<evidence type="ECO:0000313" key="3">
    <source>
        <dbReference type="Proteomes" id="UP000244811"/>
    </source>
</evidence>
<protein>
    <submittedName>
        <fullName evidence="2">Uncharacterized protein</fullName>
    </submittedName>
</protein>
<gene>
    <name evidence="2" type="ORF">MACK_002866</name>
</gene>
<evidence type="ECO:0000256" key="1">
    <source>
        <dbReference type="SAM" id="MobiDB-lite"/>
    </source>
</evidence>
<proteinExistence type="predicted"/>
<accession>A0A976ME82</accession>
<sequence length="910" mass="105566">MDTLTLYDNVSKNGHMKVVLMTSGVLNSGIIGLKLAPKLIDDDIYLDVNELLNIYPSCFFSYHENCSDYFMEPFLESNNYNKIETSWDGYTVKSQIYNINSTFKTVNEDLDILEIKADNKSIYSSTIYSRNSLGIFVFRYYFDGAWKIKCLNNVPYKQEDKVYYISVSPFLPDESIFLKTNNELLVYDGHKGHESDTIKLSDLIKQDEDIVHTVCYGMDNNNLILGGRQLYSMDKRTKSLSPLILPIKTPMTITSTKWTERNYDLEYPSRHYNKLLSGRYCSYSSYHRKSFYSFWKSFTALSTHPLYNYILATVCGSSNSILIFDLRIPNSPIIDIPLTSAELIGSRFRSIKWDCENEYSLLSAFSWRQKYPVCIMFKIDSSFTKYSIVSDKEYEYKDFLDSDIEYDTSLMFDRTIYLNFSNSVVSQEDKYFGSCGPLIETQKMNYNNQIHITKDSTMSNIFHGYLGMTMITDPSINTCLVLVLTTSGRLMCIDMNGRNIVLNSKNEKYDSVASEVYLDNESDAFVGIDISVSNNIGIPAPDFIKFDKKYKFVKLKKIKIENHYSEFNSFNLQHNIVKIQEQHFGDQRMNSHISINNCFLNDFKNFRTQQFNSKEIFDRILSYNQINKDNGPIVSLLRFIELYGTEQTETHNVWNPVNNKFDHEYESEFNNPFAKVTQYCSCSLLKESIFEKYSKMLETIMNFIYHDINYDENSLNNYRNNINTHYTNIRNNKRKRKKSNLSNSDDADNHTSLPPVSAGGIHLLLINKLKTNESFIVDKFVATTFGDMLLLQSNFNNNVNIYDVDPIDEPLEQDKDVNISKNDLHTDNCTMNDVVFVDVTKDTDELESLTIVDQLLSSWVLEHREISKSDKESHCTRVFIPGDTVEHLSEHKRKQKKLISQILTSMDGKN</sequence>
<name>A0A976ME82_THEOR</name>
<dbReference type="Proteomes" id="UP000244811">
    <property type="component" value="Chromosome 4"/>
</dbReference>
<evidence type="ECO:0000313" key="2">
    <source>
        <dbReference type="EMBL" id="UKK02769.2"/>
    </source>
</evidence>
<reference evidence="2" key="1">
    <citation type="submission" date="2022-07" db="EMBL/GenBank/DDBJ databases">
        <title>Evaluation of T. orientalis genome assembly methods using nanopore sequencing and analysis of variation between genomes.</title>
        <authorList>
            <person name="Yam J."/>
            <person name="Micallef M.L."/>
            <person name="Liu M."/>
            <person name="Djordjevic S.P."/>
            <person name="Bogema D.R."/>
            <person name="Jenkins C."/>
        </authorList>
    </citation>
    <scope>NUCLEOTIDE SEQUENCE</scope>
    <source>
        <strain evidence="2">Goon Nure</strain>
    </source>
</reference>
<feature type="region of interest" description="Disordered" evidence="1">
    <location>
        <begin position="726"/>
        <end position="753"/>
    </location>
</feature>
<dbReference type="EMBL" id="CP056072">
    <property type="protein sequence ID" value="UKK02769.2"/>
    <property type="molecule type" value="Genomic_DNA"/>
</dbReference>